<proteinExistence type="predicted"/>
<evidence type="ECO:0000256" key="6">
    <source>
        <dbReference type="ARBA" id="ARBA00022989"/>
    </source>
</evidence>
<keyword evidence="3" id="KW-0488">Methylation</keyword>
<evidence type="ECO:0000256" key="5">
    <source>
        <dbReference type="ARBA" id="ARBA00022692"/>
    </source>
</evidence>
<evidence type="ECO:0000256" key="3">
    <source>
        <dbReference type="ARBA" id="ARBA00022481"/>
    </source>
</evidence>
<dbReference type="InterPro" id="IPR022346">
    <property type="entry name" value="T2SS_GspH"/>
</dbReference>
<dbReference type="EMBL" id="NWSV01000054">
    <property type="protein sequence ID" value="PDT00063.1"/>
    <property type="molecule type" value="Genomic_DNA"/>
</dbReference>
<sequence>MLAILGALFAVALPQFRPSNSVTTRNLASRIAEDARFARLVAIKKGAQTILSIDTTERIIRSDTGREDIAIPASVSLSATVGRTSDTTVSRGDIRFFADGSSSGGEITLNRDSGKQISIKINWLTGSTRVVLDE</sequence>
<comment type="caution">
    <text evidence="9">The sequence shown here is derived from an EMBL/GenBank/DDBJ whole genome shotgun (WGS) entry which is preliminary data.</text>
</comment>
<feature type="domain" description="General secretion pathway GspH" evidence="8">
    <location>
        <begin position="28"/>
        <end position="124"/>
    </location>
</feature>
<gene>
    <name evidence="9" type="ORF">CO666_32690</name>
</gene>
<keyword evidence="2" id="KW-1003">Cell membrane</keyword>
<accession>A0A2A6J2J2</accession>
<dbReference type="Pfam" id="PF12019">
    <property type="entry name" value="GspH"/>
    <property type="match status" value="1"/>
</dbReference>
<organism evidence="9 10">
    <name type="scientific">Rhizobium chutanense</name>
    <dbReference type="NCBI Taxonomy" id="2035448"/>
    <lineage>
        <taxon>Bacteria</taxon>
        <taxon>Pseudomonadati</taxon>
        <taxon>Pseudomonadota</taxon>
        <taxon>Alphaproteobacteria</taxon>
        <taxon>Hyphomicrobiales</taxon>
        <taxon>Rhizobiaceae</taxon>
        <taxon>Rhizobium/Agrobacterium group</taxon>
        <taxon>Rhizobium</taxon>
    </lineage>
</organism>
<dbReference type="Proteomes" id="UP000220768">
    <property type="component" value="Unassembled WGS sequence"/>
</dbReference>
<reference evidence="9 10" key="1">
    <citation type="submission" date="2017-09" db="EMBL/GenBank/DDBJ databases">
        <title>Comparative genomics of rhizobia isolated from Phaseolus vulgaris in China.</title>
        <authorList>
            <person name="Tong W."/>
        </authorList>
    </citation>
    <scope>NUCLEOTIDE SEQUENCE [LARGE SCALE GENOMIC DNA]</scope>
    <source>
        <strain evidence="9 10">C5</strain>
    </source>
</reference>
<dbReference type="GO" id="GO:0015628">
    <property type="term" value="P:protein secretion by the type II secretion system"/>
    <property type="evidence" value="ECO:0007669"/>
    <property type="project" value="InterPro"/>
</dbReference>
<evidence type="ECO:0000256" key="1">
    <source>
        <dbReference type="ARBA" id="ARBA00004377"/>
    </source>
</evidence>
<evidence type="ECO:0000259" key="8">
    <source>
        <dbReference type="Pfam" id="PF12019"/>
    </source>
</evidence>
<dbReference type="AlphaFoldDB" id="A0A2A6J2J2"/>
<name>A0A2A6J2J2_9HYPH</name>
<keyword evidence="7" id="KW-0472">Membrane</keyword>
<keyword evidence="5" id="KW-0812">Transmembrane</keyword>
<evidence type="ECO:0000256" key="2">
    <source>
        <dbReference type="ARBA" id="ARBA00022475"/>
    </source>
</evidence>
<keyword evidence="4" id="KW-0997">Cell inner membrane</keyword>
<protein>
    <recommendedName>
        <fullName evidence="8">General secretion pathway GspH domain-containing protein</fullName>
    </recommendedName>
</protein>
<dbReference type="GO" id="GO:0005886">
    <property type="term" value="C:plasma membrane"/>
    <property type="evidence" value="ECO:0007669"/>
    <property type="project" value="UniProtKB-SubCell"/>
</dbReference>
<comment type="subcellular location">
    <subcellularLocation>
        <location evidence="1">Cell inner membrane</location>
        <topology evidence="1">Single-pass membrane protein</topology>
    </subcellularLocation>
</comment>
<evidence type="ECO:0000256" key="7">
    <source>
        <dbReference type="ARBA" id="ARBA00023136"/>
    </source>
</evidence>
<keyword evidence="10" id="KW-1185">Reference proteome</keyword>
<keyword evidence="6" id="KW-1133">Transmembrane helix</keyword>
<evidence type="ECO:0000313" key="9">
    <source>
        <dbReference type="EMBL" id="PDT00063.1"/>
    </source>
</evidence>
<dbReference type="GO" id="GO:0015627">
    <property type="term" value="C:type II protein secretion system complex"/>
    <property type="evidence" value="ECO:0007669"/>
    <property type="project" value="InterPro"/>
</dbReference>
<evidence type="ECO:0000313" key="10">
    <source>
        <dbReference type="Proteomes" id="UP000220768"/>
    </source>
</evidence>
<evidence type="ECO:0000256" key="4">
    <source>
        <dbReference type="ARBA" id="ARBA00022519"/>
    </source>
</evidence>